<dbReference type="AlphaFoldDB" id="A0A8S1LJL4"/>
<dbReference type="Proteomes" id="UP000688137">
    <property type="component" value="Unassembled WGS sequence"/>
</dbReference>
<dbReference type="GO" id="GO:0005524">
    <property type="term" value="F:ATP binding"/>
    <property type="evidence" value="ECO:0007669"/>
    <property type="project" value="InterPro"/>
</dbReference>
<dbReference type="GO" id="GO:0004672">
    <property type="term" value="F:protein kinase activity"/>
    <property type="evidence" value="ECO:0007669"/>
    <property type="project" value="InterPro"/>
</dbReference>
<sequence>MGINKKYSTIYIIDFGLSKKYKDKKTGEHIPYKENKGLIGTARYVSLNTHLGIEQSRRDDMESLGYLWLYCLKGSLPWQGLDVNNREEKYELIKTIKQTISIEDLCHGLPNEFIKYFQHCRQLKFDEEPDYKRFKMLFRDLFFKLDFIWDYQFDWIESLQQEQIQSIMHTKYSKNSLSSLKGGSQILKTDEEDEVQEKIEFKIGGDSQMNQKNVKPMLNLDKLISKPNLFESIFK</sequence>
<dbReference type="InterPro" id="IPR000719">
    <property type="entry name" value="Prot_kinase_dom"/>
</dbReference>
<protein>
    <recommendedName>
        <fullName evidence="1">Casein kinase I</fullName>
    </recommendedName>
</protein>
<dbReference type="InterPro" id="IPR050235">
    <property type="entry name" value="CK1_Ser-Thr_kinase"/>
</dbReference>
<dbReference type="OMA" id="WEGHEND"/>
<dbReference type="PROSITE" id="PS50011">
    <property type="entry name" value="PROTEIN_KINASE_DOM"/>
    <property type="match status" value="1"/>
</dbReference>
<accession>A0A8S1LJL4</accession>
<feature type="domain" description="Protein kinase" evidence="2">
    <location>
        <begin position="1"/>
        <end position="143"/>
    </location>
</feature>
<evidence type="ECO:0000313" key="4">
    <source>
        <dbReference type="Proteomes" id="UP000688137"/>
    </source>
</evidence>
<proteinExistence type="predicted"/>
<gene>
    <name evidence="3" type="ORF">PPRIM_AZ9-3.1.T0410252</name>
</gene>
<organism evidence="3 4">
    <name type="scientific">Paramecium primaurelia</name>
    <dbReference type="NCBI Taxonomy" id="5886"/>
    <lineage>
        <taxon>Eukaryota</taxon>
        <taxon>Sar</taxon>
        <taxon>Alveolata</taxon>
        <taxon>Ciliophora</taxon>
        <taxon>Intramacronucleata</taxon>
        <taxon>Oligohymenophorea</taxon>
        <taxon>Peniculida</taxon>
        <taxon>Parameciidae</taxon>
        <taxon>Paramecium</taxon>
    </lineage>
</organism>
<reference evidence="3" key="1">
    <citation type="submission" date="2021-01" db="EMBL/GenBank/DDBJ databases">
        <authorList>
            <consortium name="Genoscope - CEA"/>
            <person name="William W."/>
        </authorList>
    </citation>
    <scope>NUCLEOTIDE SEQUENCE</scope>
</reference>
<keyword evidence="4" id="KW-1185">Reference proteome</keyword>
<evidence type="ECO:0000256" key="1">
    <source>
        <dbReference type="ARBA" id="ARBA00023860"/>
    </source>
</evidence>
<comment type="caution">
    <text evidence="3">The sequence shown here is derived from an EMBL/GenBank/DDBJ whole genome shotgun (WGS) entry which is preliminary data.</text>
</comment>
<dbReference type="PANTHER" id="PTHR11909">
    <property type="entry name" value="CASEIN KINASE-RELATED"/>
    <property type="match status" value="1"/>
</dbReference>
<evidence type="ECO:0000313" key="3">
    <source>
        <dbReference type="EMBL" id="CAD8067960.1"/>
    </source>
</evidence>
<evidence type="ECO:0000259" key="2">
    <source>
        <dbReference type="PROSITE" id="PS50011"/>
    </source>
</evidence>
<dbReference type="EMBL" id="CAJJDM010000040">
    <property type="protein sequence ID" value="CAD8067960.1"/>
    <property type="molecule type" value="Genomic_DNA"/>
</dbReference>
<name>A0A8S1LJL4_PARPR</name>